<feature type="transmembrane region" description="Helical" evidence="7">
    <location>
        <begin position="64"/>
        <end position="82"/>
    </location>
</feature>
<name>A0A384ZZW2_STREE</name>
<evidence type="ECO:0000259" key="8">
    <source>
        <dbReference type="PROSITE" id="PS50893"/>
    </source>
</evidence>
<dbReference type="InterPro" id="IPR027417">
    <property type="entry name" value="P-loop_NTPase"/>
</dbReference>
<dbReference type="AlphaFoldDB" id="A0A384ZZW2"/>
<dbReference type="PROSITE" id="PS50893">
    <property type="entry name" value="ABC_TRANSPORTER_2"/>
    <property type="match status" value="1"/>
</dbReference>
<dbReference type="InterPro" id="IPR017871">
    <property type="entry name" value="ABC_transporter-like_CS"/>
</dbReference>
<dbReference type="PROSITE" id="PS00211">
    <property type="entry name" value="ABC_TRANSPORTER_1"/>
    <property type="match status" value="1"/>
</dbReference>
<gene>
    <name evidence="10" type="primary">slhT</name>
    <name evidence="10" type="ORF">streptolancidinH_00011</name>
</gene>
<evidence type="ECO:0000256" key="1">
    <source>
        <dbReference type="ARBA" id="ARBA00004651"/>
    </source>
</evidence>
<comment type="subcellular location">
    <subcellularLocation>
        <location evidence="1">Cell membrane</location>
        <topology evidence="1">Multi-pass membrane protein</topology>
    </subcellularLocation>
</comment>
<dbReference type="EMBL" id="MF990790">
    <property type="protein sequence ID" value="AXH01281.1"/>
    <property type="molecule type" value="Genomic_DNA"/>
</dbReference>
<organism evidence="10">
    <name type="scientific">Streptococcus pneumoniae</name>
    <dbReference type="NCBI Taxonomy" id="1313"/>
    <lineage>
        <taxon>Bacteria</taxon>
        <taxon>Bacillati</taxon>
        <taxon>Bacillota</taxon>
        <taxon>Bacilli</taxon>
        <taxon>Lactobacillales</taxon>
        <taxon>Streptococcaceae</taxon>
        <taxon>Streptococcus</taxon>
    </lineage>
</organism>
<feature type="domain" description="ABC transmembrane type-1" evidence="9">
    <location>
        <begin position="33"/>
        <end position="313"/>
    </location>
</feature>
<evidence type="ECO:0000256" key="4">
    <source>
        <dbReference type="ARBA" id="ARBA00022840"/>
    </source>
</evidence>
<evidence type="ECO:0000256" key="6">
    <source>
        <dbReference type="ARBA" id="ARBA00023136"/>
    </source>
</evidence>
<reference evidence="10" key="1">
    <citation type="journal article" date="2018" name="Front. Microbiol.">
        <title>Genome Sequencing Reveals a Large and Diverse Repertoire of Antimicrobial Peptides.</title>
        <authorList>
            <person name="Rezaei Javan R."/>
            <person name="van Tonder A.J."/>
            <person name="King J.P."/>
            <person name="Harrold C.L."/>
            <person name="Brueggemann A.B."/>
        </authorList>
    </citation>
    <scope>NUCLEOTIDE SEQUENCE</scope>
    <source>
        <strain evidence="10">UoS3138</strain>
    </source>
</reference>
<feature type="transmembrane region" description="Helical" evidence="7">
    <location>
        <begin position="168"/>
        <end position="187"/>
    </location>
</feature>
<dbReference type="PANTHER" id="PTHR43394">
    <property type="entry name" value="ATP-DEPENDENT PERMEASE MDL1, MITOCHONDRIAL"/>
    <property type="match status" value="1"/>
</dbReference>
<dbReference type="Gene3D" id="3.40.50.300">
    <property type="entry name" value="P-loop containing nucleotide triphosphate hydrolases"/>
    <property type="match status" value="1"/>
</dbReference>
<feature type="transmembrane region" description="Helical" evidence="7">
    <location>
        <begin position="30"/>
        <end position="52"/>
    </location>
</feature>
<proteinExistence type="predicted"/>
<dbReference type="GO" id="GO:0005886">
    <property type="term" value="C:plasma membrane"/>
    <property type="evidence" value="ECO:0007669"/>
    <property type="project" value="UniProtKB-SubCell"/>
</dbReference>
<evidence type="ECO:0000313" key="10">
    <source>
        <dbReference type="EMBL" id="AXH01281.1"/>
    </source>
</evidence>
<dbReference type="InterPro" id="IPR011527">
    <property type="entry name" value="ABC1_TM_dom"/>
</dbReference>
<dbReference type="InterPro" id="IPR039421">
    <property type="entry name" value="Type_1_exporter"/>
</dbReference>
<protein>
    <submittedName>
        <fullName evidence="10">Lantibiotic transport protein SlhT</fullName>
    </submittedName>
</protein>
<keyword evidence="6 7" id="KW-0472">Membrane</keyword>
<keyword evidence="3" id="KW-0547">Nucleotide-binding</keyword>
<dbReference type="GO" id="GO:0005524">
    <property type="term" value="F:ATP binding"/>
    <property type="evidence" value="ECO:0007669"/>
    <property type="project" value="UniProtKB-KW"/>
</dbReference>
<dbReference type="RefSeq" id="WP_049532765.1">
    <property type="nucleotide sequence ID" value="NZ_FYOD01000001.1"/>
</dbReference>
<dbReference type="InterPro" id="IPR003439">
    <property type="entry name" value="ABC_transporter-like_ATP-bd"/>
</dbReference>
<dbReference type="Gene3D" id="1.20.1560.10">
    <property type="entry name" value="ABC transporter type 1, transmembrane domain"/>
    <property type="match status" value="1"/>
</dbReference>
<evidence type="ECO:0000259" key="9">
    <source>
        <dbReference type="PROSITE" id="PS50929"/>
    </source>
</evidence>
<dbReference type="CDD" id="cd03228">
    <property type="entry name" value="ABCC_MRP_Like"/>
    <property type="match status" value="1"/>
</dbReference>
<dbReference type="InterPro" id="IPR036640">
    <property type="entry name" value="ABC1_TM_sf"/>
</dbReference>
<evidence type="ECO:0000256" key="2">
    <source>
        <dbReference type="ARBA" id="ARBA00022692"/>
    </source>
</evidence>
<dbReference type="SMART" id="SM00382">
    <property type="entry name" value="AAA"/>
    <property type="match status" value="1"/>
</dbReference>
<dbReference type="PANTHER" id="PTHR43394:SF1">
    <property type="entry name" value="ATP-BINDING CASSETTE SUB-FAMILY B MEMBER 10, MITOCHONDRIAL"/>
    <property type="match status" value="1"/>
</dbReference>
<sequence length="591" mass="67160">MPEFTHSDFFRTICGIPSSLRMIYKVDKKYISGLIVLTLINGVIPVISLLISQELINTIISGGQLSYIISVYVVIQICSAVVTQLNSYFGEKIGFLLSYNLSTRLMERVAMLKLPDFEQSTVYNLVEKLNQGVSYKPLQLLNAILSLLSSTVSLFLSLYYIGSWRLEFALLLLIIPILSLVLFIKVGQMEFLLQWKRADKERKVWYLNYLLTHDFSFKEIKLNGISDYLINEYKQLKEQFILQDLSISRKKISFNLLLGGVLNIIGLVGIVFMVLLIRQGKLLLGNMVSLIQAFGRVDTYSQDIIHNIYIINNSNLYMEQLLMFLDDSSQSDKQCNSVPKVDISEVEFRDVSYIYNGNNTPAVKSINLKLLKNELVAIIGKNGSGKSTLVKLLAGLYIPSKGVILYDNLDFKDNETFFQNNISALFQDFVKYELSLKENICLGDLSKMDIEESINLISHDFNIDFIKRGGRIDLDTQLGSWFNNGRQLSGGQWQKIALLRTFFKEAPIVILDEPSSALDPISEKQLFDTFKKNAKDKISIFISHNIKSAQKADKIVVLDNGEVVGVGTHVELLHKCPEYQEIYYSEEYGNV</sequence>
<evidence type="ECO:0000256" key="3">
    <source>
        <dbReference type="ARBA" id="ARBA00022741"/>
    </source>
</evidence>
<evidence type="ECO:0000256" key="5">
    <source>
        <dbReference type="ARBA" id="ARBA00022989"/>
    </source>
</evidence>
<dbReference type="GO" id="GO:0016887">
    <property type="term" value="F:ATP hydrolysis activity"/>
    <property type="evidence" value="ECO:0007669"/>
    <property type="project" value="InterPro"/>
</dbReference>
<feature type="transmembrane region" description="Helical" evidence="7">
    <location>
        <begin position="256"/>
        <end position="277"/>
    </location>
</feature>
<dbReference type="PROSITE" id="PS50929">
    <property type="entry name" value="ABC_TM1F"/>
    <property type="match status" value="1"/>
</dbReference>
<dbReference type="Pfam" id="PF00005">
    <property type="entry name" value="ABC_tran"/>
    <property type="match status" value="1"/>
</dbReference>
<accession>A0A384ZZW2</accession>
<keyword evidence="2 7" id="KW-0812">Transmembrane</keyword>
<feature type="domain" description="ABC transporter" evidence="8">
    <location>
        <begin position="346"/>
        <end position="585"/>
    </location>
</feature>
<dbReference type="SUPFAM" id="SSF52540">
    <property type="entry name" value="P-loop containing nucleoside triphosphate hydrolases"/>
    <property type="match status" value="1"/>
</dbReference>
<dbReference type="GO" id="GO:0015421">
    <property type="term" value="F:ABC-type oligopeptide transporter activity"/>
    <property type="evidence" value="ECO:0007669"/>
    <property type="project" value="TreeGrafter"/>
</dbReference>
<feature type="transmembrane region" description="Helical" evidence="7">
    <location>
        <begin position="140"/>
        <end position="162"/>
    </location>
</feature>
<dbReference type="InterPro" id="IPR003593">
    <property type="entry name" value="AAA+_ATPase"/>
</dbReference>
<keyword evidence="4" id="KW-0067">ATP-binding</keyword>
<dbReference type="SUPFAM" id="SSF90123">
    <property type="entry name" value="ABC transporter transmembrane region"/>
    <property type="match status" value="1"/>
</dbReference>
<evidence type="ECO:0000256" key="7">
    <source>
        <dbReference type="SAM" id="Phobius"/>
    </source>
</evidence>
<keyword evidence="5 7" id="KW-1133">Transmembrane helix</keyword>